<dbReference type="Proteomes" id="UP000027222">
    <property type="component" value="Unassembled WGS sequence"/>
</dbReference>
<evidence type="ECO:0000256" key="1">
    <source>
        <dbReference type="SAM" id="Phobius"/>
    </source>
</evidence>
<protein>
    <recommendedName>
        <fullName evidence="2">DUF6534 domain-containing protein</fullName>
    </recommendedName>
</protein>
<keyword evidence="1" id="KW-0472">Membrane</keyword>
<reference evidence="4" key="1">
    <citation type="journal article" date="2014" name="Proc. Natl. Acad. Sci. U.S.A.">
        <title>Extensive sampling of basidiomycete genomes demonstrates inadequacy of the white-rot/brown-rot paradigm for wood decay fungi.</title>
        <authorList>
            <person name="Riley R."/>
            <person name="Salamov A.A."/>
            <person name="Brown D.W."/>
            <person name="Nagy L.G."/>
            <person name="Floudas D."/>
            <person name="Held B.W."/>
            <person name="Levasseur A."/>
            <person name="Lombard V."/>
            <person name="Morin E."/>
            <person name="Otillar R."/>
            <person name="Lindquist E.A."/>
            <person name="Sun H."/>
            <person name="LaButti K.M."/>
            <person name="Schmutz J."/>
            <person name="Jabbour D."/>
            <person name="Luo H."/>
            <person name="Baker S.E."/>
            <person name="Pisabarro A.G."/>
            <person name="Walton J.D."/>
            <person name="Blanchette R.A."/>
            <person name="Henrissat B."/>
            <person name="Martin F."/>
            <person name="Cullen D."/>
            <person name="Hibbett D.S."/>
            <person name="Grigoriev I.V."/>
        </authorList>
    </citation>
    <scope>NUCLEOTIDE SEQUENCE [LARGE SCALE GENOMIC DNA]</scope>
    <source>
        <strain evidence="4">CBS 339.88</strain>
    </source>
</reference>
<dbReference type="PANTHER" id="PTHR40465">
    <property type="entry name" value="CHROMOSOME 1, WHOLE GENOME SHOTGUN SEQUENCE"/>
    <property type="match status" value="1"/>
</dbReference>
<dbReference type="AlphaFoldDB" id="A0A067SLD1"/>
<dbReference type="EMBL" id="KL142391">
    <property type="protein sequence ID" value="KDR71716.1"/>
    <property type="molecule type" value="Genomic_DNA"/>
</dbReference>
<evidence type="ECO:0000313" key="4">
    <source>
        <dbReference type="Proteomes" id="UP000027222"/>
    </source>
</evidence>
<feature type="transmembrane region" description="Helical" evidence="1">
    <location>
        <begin position="204"/>
        <end position="225"/>
    </location>
</feature>
<organism evidence="3 4">
    <name type="scientific">Galerina marginata (strain CBS 339.88)</name>
    <dbReference type="NCBI Taxonomy" id="685588"/>
    <lineage>
        <taxon>Eukaryota</taxon>
        <taxon>Fungi</taxon>
        <taxon>Dikarya</taxon>
        <taxon>Basidiomycota</taxon>
        <taxon>Agaricomycotina</taxon>
        <taxon>Agaricomycetes</taxon>
        <taxon>Agaricomycetidae</taxon>
        <taxon>Agaricales</taxon>
        <taxon>Agaricineae</taxon>
        <taxon>Strophariaceae</taxon>
        <taxon>Galerina</taxon>
    </lineage>
</organism>
<gene>
    <name evidence="3" type="ORF">GALMADRAFT_159155</name>
</gene>
<keyword evidence="1" id="KW-1133">Transmembrane helix</keyword>
<feature type="transmembrane region" description="Helical" evidence="1">
    <location>
        <begin position="162"/>
        <end position="184"/>
    </location>
</feature>
<dbReference type="HOGENOM" id="CLU_046025_2_1_1"/>
<keyword evidence="1" id="KW-0812">Transmembrane</keyword>
<evidence type="ECO:0000313" key="3">
    <source>
        <dbReference type="EMBL" id="KDR71716.1"/>
    </source>
</evidence>
<sequence length="344" mass="37896">MSSLSSSELGRIAGPLLIGYLINWTLFGVLSVQVYLFHLAFPNDRLEYKALVYGSYVLETMQTLFFGYSAFKTFVTGFGDLEVMDRIDVLWFSVPVLSGLVAFLTQAFYAYRVTVLAQTKYLGGVIMLLALVQLAGAIATGAQAKNAHFWSNFITIEVYVTAALWEAGSAVCDIVIAVSMIYYLKRRDTGMKQTRILLARLIRLTIETGTMSAAVAVLSLILVFLPGHPTYYQASCSALAKMYSNSMMVAFNSRMTISPSNASLSTAISIPLSQVSRMRNMELGPMGTEVDFDVDFSRSSHYGGVSVVITREETTFPPKLRSVITMLEENLNDELENEGSKLPA</sequence>
<dbReference type="OrthoDB" id="2536347at2759"/>
<evidence type="ECO:0000259" key="2">
    <source>
        <dbReference type="Pfam" id="PF20152"/>
    </source>
</evidence>
<feature type="transmembrane region" description="Helical" evidence="1">
    <location>
        <begin position="12"/>
        <end position="38"/>
    </location>
</feature>
<feature type="transmembrane region" description="Helical" evidence="1">
    <location>
        <begin position="89"/>
        <end position="109"/>
    </location>
</feature>
<keyword evidence="4" id="KW-1185">Reference proteome</keyword>
<dbReference type="Pfam" id="PF20152">
    <property type="entry name" value="DUF6534"/>
    <property type="match status" value="1"/>
</dbReference>
<feature type="domain" description="DUF6534" evidence="2">
    <location>
        <begin position="169"/>
        <end position="255"/>
    </location>
</feature>
<feature type="transmembrane region" description="Helical" evidence="1">
    <location>
        <begin position="121"/>
        <end position="142"/>
    </location>
</feature>
<proteinExistence type="predicted"/>
<name>A0A067SLD1_GALM3</name>
<dbReference type="PANTHER" id="PTHR40465:SF1">
    <property type="entry name" value="DUF6534 DOMAIN-CONTAINING PROTEIN"/>
    <property type="match status" value="1"/>
</dbReference>
<feature type="transmembrane region" description="Helical" evidence="1">
    <location>
        <begin position="50"/>
        <end position="69"/>
    </location>
</feature>
<accession>A0A067SLD1</accession>
<dbReference type="InterPro" id="IPR045339">
    <property type="entry name" value="DUF6534"/>
</dbReference>